<dbReference type="STRING" id="10195.A0A3M7QN90"/>
<organism evidence="3 4">
    <name type="scientific">Brachionus plicatilis</name>
    <name type="common">Marine rotifer</name>
    <name type="synonym">Brachionus muelleri</name>
    <dbReference type="NCBI Taxonomy" id="10195"/>
    <lineage>
        <taxon>Eukaryota</taxon>
        <taxon>Metazoa</taxon>
        <taxon>Spiralia</taxon>
        <taxon>Gnathifera</taxon>
        <taxon>Rotifera</taxon>
        <taxon>Eurotatoria</taxon>
        <taxon>Monogononta</taxon>
        <taxon>Pseudotrocha</taxon>
        <taxon>Ploima</taxon>
        <taxon>Brachionidae</taxon>
        <taxon>Brachionus</taxon>
    </lineage>
</organism>
<feature type="coiled-coil region" evidence="1">
    <location>
        <begin position="404"/>
        <end position="431"/>
    </location>
</feature>
<dbReference type="GO" id="GO:0035735">
    <property type="term" value="P:intraciliary transport involved in cilium assembly"/>
    <property type="evidence" value="ECO:0007669"/>
    <property type="project" value="TreeGrafter"/>
</dbReference>
<sequence>MAGRPPGTASRLTSGFNRPMTKGANISNQNMLLNPTRADDRPMTRGGLGGFQPSTAGFNRQVQDKTYFLGLIRSKIGEINSEMIRMNKDITNINNDNSNYLSYGRKAEELNQQIEELRGELADYNMVLDRLNTSSLSDVRSDYTNLKLHNDQETKALDMIFIEKGKKEEVVKRHEKEILEEKKRREKILSSMSGPIRNRYEKCKIESDKLQEKMDISQKELEEYKNRMDSLKQKIGFSGFKQEALNLFEQLHNAELKRDELLEETSNVLTPAEEREKLLKQIKDNNQEISSMEKHLSEIKDVIESIRAELEEKPTQQEDNTSTEEQKEISQKYKELRKREIQMDEFLANYEDNKHAEIDQLYNTRKSIVNYLELISKSVEKMNRESGVGDRRGARDTEVTIADLKKVEELEKKVTNEYEKLVEKKKKMDQELVMFVDLEGLKRRSEARKQQLMVEKQNLSKYKDNMKYELQTLQAQFETIQAQLLDQETHNQLSNLEKKLQSIEQSNFGLKEKISSASAESDYEAIKNQVLSLVSEYNKWLHKQMLNPSYNY</sequence>
<dbReference type="GO" id="GO:0005929">
    <property type="term" value="C:cilium"/>
    <property type="evidence" value="ECO:0007669"/>
    <property type="project" value="TreeGrafter"/>
</dbReference>
<evidence type="ECO:0000313" key="3">
    <source>
        <dbReference type="EMBL" id="RNA12739.1"/>
    </source>
</evidence>
<feature type="coiled-coil region" evidence="1">
    <location>
        <begin position="456"/>
        <end position="513"/>
    </location>
</feature>
<comment type="caution">
    <text evidence="3">The sequence shown here is derived from an EMBL/GenBank/DDBJ whole genome shotgun (WGS) entry which is preliminary data.</text>
</comment>
<dbReference type="GO" id="GO:0048487">
    <property type="term" value="F:beta-tubulin binding"/>
    <property type="evidence" value="ECO:0007669"/>
    <property type="project" value="InterPro"/>
</dbReference>
<reference evidence="3 4" key="1">
    <citation type="journal article" date="2018" name="Sci. Rep.">
        <title>Genomic signatures of local adaptation to the degree of environmental predictability in rotifers.</title>
        <authorList>
            <person name="Franch-Gras L."/>
            <person name="Hahn C."/>
            <person name="Garcia-Roger E.M."/>
            <person name="Carmona M.J."/>
            <person name="Serra M."/>
            <person name="Gomez A."/>
        </authorList>
    </citation>
    <scope>NUCLEOTIDE SEQUENCE [LARGE SCALE GENOMIC DNA]</scope>
    <source>
        <strain evidence="3">HYR1</strain>
    </source>
</reference>
<protein>
    <submittedName>
        <fullName evidence="3">Intraflagellar transport 74-like protein</fullName>
    </submittedName>
</protein>
<gene>
    <name evidence="3" type="ORF">BpHYR1_032128</name>
</gene>
<dbReference type="PANTHER" id="PTHR31432">
    <property type="entry name" value="INTRAFLAGELLAR TRANSPORT PROTEIN 74 HOMOLOG"/>
    <property type="match status" value="1"/>
</dbReference>
<evidence type="ECO:0000313" key="4">
    <source>
        <dbReference type="Proteomes" id="UP000276133"/>
    </source>
</evidence>
<dbReference type="AlphaFoldDB" id="A0A3M7QN90"/>
<feature type="coiled-coil region" evidence="1">
    <location>
        <begin position="200"/>
        <end position="309"/>
    </location>
</feature>
<evidence type="ECO:0000256" key="1">
    <source>
        <dbReference type="SAM" id="Coils"/>
    </source>
</evidence>
<keyword evidence="3" id="KW-0969">Cilium</keyword>
<feature type="region of interest" description="Disordered" evidence="2">
    <location>
        <begin position="1"/>
        <end position="26"/>
    </location>
</feature>
<evidence type="ECO:0000256" key="2">
    <source>
        <dbReference type="SAM" id="MobiDB-lite"/>
    </source>
</evidence>
<keyword evidence="3" id="KW-0282">Flagellum</keyword>
<proteinExistence type="predicted"/>
<dbReference type="EMBL" id="REGN01005624">
    <property type="protein sequence ID" value="RNA12739.1"/>
    <property type="molecule type" value="Genomic_DNA"/>
</dbReference>
<accession>A0A3M7QN90</accession>
<dbReference type="GO" id="GO:0030992">
    <property type="term" value="C:intraciliary transport particle B"/>
    <property type="evidence" value="ECO:0007669"/>
    <property type="project" value="InterPro"/>
</dbReference>
<feature type="coiled-coil region" evidence="1">
    <location>
        <begin position="100"/>
        <end position="134"/>
    </location>
</feature>
<dbReference type="InterPro" id="IPR029602">
    <property type="entry name" value="IFT74"/>
</dbReference>
<keyword evidence="3" id="KW-0966">Cell projection</keyword>
<dbReference type="Proteomes" id="UP000276133">
    <property type="component" value="Unassembled WGS sequence"/>
</dbReference>
<keyword evidence="4" id="KW-1185">Reference proteome</keyword>
<name>A0A3M7QN90_BRAPC</name>
<dbReference type="OrthoDB" id="444379at2759"/>
<keyword evidence="1" id="KW-0175">Coiled coil</keyword>
<dbReference type="PANTHER" id="PTHR31432:SF0">
    <property type="entry name" value="INTRAFLAGELLAR TRANSPORT PROTEIN 74 HOMOLOG"/>
    <property type="match status" value="1"/>
</dbReference>